<name>A0A0J9EPY1_AJEDA</name>
<dbReference type="Proteomes" id="UP000007802">
    <property type="component" value="Unassembled WGS sequence"/>
</dbReference>
<protein>
    <submittedName>
        <fullName evidence="1">Uncharacterized protein</fullName>
    </submittedName>
</protein>
<organism evidence="1">
    <name type="scientific">Ajellomyces dermatitidis (strain ATCC 18188 / CBS 674.68)</name>
    <name type="common">Blastomyces dermatitidis</name>
    <dbReference type="NCBI Taxonomy" id="653446"/>
    <lineage>
        <taxon>Eukaryota</taxon>
        <taxon>Fungi</taxon>
        <taxon>Dikarya</taxon>
        <taxon>Ascomycota</taxon>
        <taxon>Pezizomycotina</taxon>
        <taxon>Eurotiomycetes</taxon>
        <taxon>Eurotiomycetidae</taxon>
        <taxon>Onygenales</taxon>
        <taxon>Ajellomycetaceae</taxon>
        <taxon>Blastomyces</taxon>
    </lineage>
</organism>
<evidence type="ECO:0000313" key="1">
    <source>
        <dbReference type="EMBL" id="KMW68363.1"/>
    </source>
</evidence>
<sequence length="60" mass="7086">MTPLLERVLMNCDLIEKEKIMMKHVDSTVNIADRLIKSLVKPAFEEFVKRVDIQEIEKKK</sequence>
<proteinExistence type="predicted"/>
<dbReference type="AlphaFoldDB" id="A0A0J9EPY1"/>
<reference evidence="1" key="1">
    <citation type="submission" date="2010-03" db="EMBL/GenBank/DDBJ databases">
        <title>Annotation of Blastomyces dermatitidis strain ATCC 18188.</title>
        <authorList>
            <consortium name="The Broad Institute Genome Sequencing Platform"/>
            <consortium name="Broad Institute Genome Sequencing Center for Infectious Disease."/>
            <person name="Cuomo C."/>
            <person name="Klein B."/>
            <person name="Sullivan T."/>
            <person name="Heitman J."/>
            <person name="Young S."/>
            <person name="Zeng Q."/>
            <person name="Gargeya S."/>
            <person name="Alvarado L."/>
            <person name="Berlin A.M."/>
            <person name="Chapman S.B."/>
            <person name="Chen Z."/>
            <person name="Freedman E."/>
            <person name="Gellesch M."/>
            <person name="Goldberg J."/>
            <person name="Griggs A."/>
            <person name="Gujja S."/>
            <person name="Heilman E."/>
            <person name="Heiman D."/>
            <person name="Howarth C."/>
            <person name="Mehta T."/>
            <person name="Neiman D."/>
            <person name="Pearson M."/>
            <person name="Roberts A."/>
            <person name="Saif S."/>
            <person name="Shea T."/>
            <person name="Shenoy N."/>
            <person name="Sisk P."/>
            <person name="Stolte C."/>
            <person name="Sykes S."/>
            <person name="White J."/>
            <person name="Yandava C."/>
            <person name="Haas B."/>
            <person name="Nusbaum C."/>
            <person name="Birren B."/>
        </authorList>
    </citation>
    <scope>NUCLEOTIDE SEQUENCE</scope>
    <source>
        <strain evidence="1">ATCC 18188</strain>
    </source>
</reference>
<gene>
    <name evidence="1" type="ORF">BDDG_12771</name>
</gene>
<dbReference type="EMBL" id="GG749470">
    <property type="protein sequence ID" value="KMW68363.1"/>
    <property type="molecule type" value="Genomic_DNA"/>
</dbReference>
<accession>A0A0J9EPY1</accession>